<feature type="compositionally biased region" description="Basic residues" evidence="3">
    <location>
        <begin position="237"/>
        <end position="255"/>
    </location>
</feature>
<dbReference type="InterPro" id="IPR010402">
    <property type="entry name" value="CCT_domain"/>
</dbReference>
<dbReference type="Pfam" id="PF06203">
    <property type="entry name" value="CCT"/>
    <property type="match status" value="1"/>
</dbReference>
<dbReference type="PROSITE" id="PS51017">
    <property type="entry name" value="CCT"/>
    <property type="match status" value="1"/>
</dbReference>
<dbReference type="Proteomes" id="UP000054928">
    <property type="component" value="Unassembled WGS sequence"/>
</dbReference>
<evidence type="ECO:0000313" key="6">
    <source>
        <dbReference type="Proteomes" id="UP000054928"/>
    </source>
</evidence>
<dbReference type="OrthoDB" id="156610at2759"/>
<evidence type="ECO:0000256" key="2">
    <source>
        <dbReference type="ARBA" id="ARBA00023242"/>
    </source>
</evidence>
<keyword evidence="2" id="KW-0539">Nucleus</keyword>
<evidence type="ECO:0000256" key="3">
    <source>
        <dbReference type="SAM" id="MobiDB-lite"/>
    </source>
</evidence>
<keyword evidence="6" id="KW-1185">Reference proteome</keyword>
<evidence type="ECO:0000313" key="5">
    <source>
        <dbReference type="EMBL" id="CEG45616.1"/>
    </source>
</evidence>
<dbReference type="AlphaFoldDB" id="A0A0P1AW07"/>
<comment type="subcellular location">
    <subcellularLocation>
        <location evidence="1">Nucleus</location>
    </subcellularLocation>
</comment>
<dbReference type="GO" id="GO:0005634">
    <property type="term" value="C:nucleus"/>
    <property type="evidence" value="ECO:0007669"/>
    <property type="project" value="UniProtKB-SubCell"/>
</dbReference>
<protein>
    <submittedName>
        <fullName evidence="5">CCT domain</fullName>
    </submittedName>
</protein>
<sequence>MLCDSGKMTEWQSTTDFVKVRNAWNAVANTMSACIRTAELAVKADDSKLIYDVDDMLIGLVDEIKTSPSCDEVVELDTDKEDMHASWIDILDDDVVNMSDLSAAFDSMSKEQEKVEIVGHSNEEMDESDRDNNDTPRVKIIPSAPMWASMAPLDPRSCIRTPMFGKMDTRIPCIQVPRIDMAFSNNRVVMMAAGTPSFSYPKSQMRPQCEKTEIAACQQKSKTCWICKSSKSPEKKRALHRYHEKRTRRNWKRGPRYTGRSDVATSRIRNGGRFIRTTRWI</sequence>
<dbReference type="EMBL" id="CCYD01001640">
    <property type="protein sequence ID" value="CEG45616.1"/>
    <property type="molecule type" value="Genomic_DNA"/>
</dbReference>
<feature type="domain" description="CCT" evidence="4">
    <location>
        <begin position="235"/>
        <end position="277"/>
    </location>
</feature>
<feature type="region of interest" description="Disordered" evidence="3">
    <location>
        <begin position="237"/>
        <end position="259"/>
    </location>
</feature>
<evidence type="ECO:0000259" key="4">
    <source>
        <dbReference type="PROSITE" id="PS51017"/>
    </source>
</evidence>
<name>A0A0P1AW07_PLAHL</name>
<accession>A0A0P1AW07</accession>
<reference evidence="6" key="1">
    <citation type="submission" date="2014-09" db="EMBL/GenBank/DDBJ databases">
        <authorList>
            <person name="Sharma Rahul"/>
            <person name="Thines Marco"/>
        </authorList>
    </citation>
    <scope>NUCLEOTIDE SEQUENCE [LARGE SCALE GENOMIC DNA]</scope>
</reference>
<proteinExistence type="predicted"/>
<dbReference type="RefSeq" id="XP_024581985.1">
    <property type="nucleotide sequence ID" value="XM_024716381.1"/>
</dbReference>
<dbReference type="STRING" id="4781.A0A0P1AW07"/>
<dbReference type="PROSITE" id="PS51257">
    <property type="entry name" value="PROKAR_LIPOPROTEIN"/>
    <property type="match status" value="1"/>
</dbReference>
<dbReference type="GeneID" id="36396956"/>
<evidence type="ECO:0000256" key="1">
    <source>
        <dbReference type="ARBA" id="ARBA00004123"/>
    </source>
</evidence>
<dbReference type="OMA" id="RFICTTR"/>
<organism evidence="5 6">
    <name type="scientific">Plasmopara halstedii</name>
    <name type="common">Downy mildew of sunflower</name>
    <dbReference type="NCBI Taxonomy" id="4781"/>
    <lineage>
        <taxon>Eukaryota</taxon>
        <taxon>Sar</taxon>
        <taxon>Stramenopiles</taxon>
        <taxon>Oomycota</taxon>
        <taxon>Peronosporomycetes</taxon>
        <taxon>Peronosporales</taxon>
        <taxon>Peronosporaceae</taxon>
        <taxon>Plasmopara</taxon>
    </lineage>
</organism>